<proteinExistence type="predicted"/>
<comment type="caution">
    <text evidence="4">The sequence shown here is derived from an EMBL/GenBank/DDBJ whole genome shotgun (WGS) entry which is preliminary data.</text>
</comment>
<dbReference type="EMBL" id="NOXT01000074">
    <property type="protein sequence ID" value="OYQ33878.1"/>
    <property type="molecule type" value="Genomic_DNA"/>
</dbReference>
<dbReference type="GO" id="GO:0005737">
    <property type="term" value="C:cytoplasm"/>
    <property type="evidence" value="ECO:0007669"/>
    <property type="project" value="TreeGrafter"/>
</dbReference>
<dbReference type="GO" id="GO:0007165">
    <property type="term" value="P:signal transduction"/>
    <property type="evidence" value="ECO:0007669"/>
    <property type="project" value="InterPro"/>
</dbReference>
<dbReference type="SMART" id="SM00382">
    <property type="entry name" value="AAA"/>
    <property type="match status" value="1"/>
</dbReference>
<keyword evidence="2" id="KW-0067">ATP-binding</keyword>
<dbReference type="InterPro" id="IPR000157">
    <property type="entry name" value="TIR_dom"/>
</dbReference>
<dbReference type="GO" id="GO:0005524">
    <property type="term" value="F:ATP binding"/>
    <property type="evidence" value="ECO:0007669"/>
    <property type="project" value="UniProtKB-KW"/>
</dbReference>
<keyword evidence="5" id="KW-1185">Reference proteome</keyword>
<dbReference type="OrthoDB" id="105971at2"/>
<dbReference type="SUPFAM" id="SSF55073">
    <property type="entry name" value="Nucleotide cyclase"/>
    <property type="match status" value="1"/>
</dbReference>
<evidence type="ECO:0000256" key="2">
    <source>
        <dbReference type="ARBA" id="ARBA00022840"/>
    </source>
</evidence>
<feature type="domain" description="TIR" evidence="3">
    <location>
        <begin position="4"/>
        <end position="132"/>
    </location>
</feature>
<dbReference type="InterPro" id="IPR003593">
    <property type="entry name" value="AAA+_ATPase"/>
</dbReference>
<reference evidence="4 5" key="1">
    <citation type="submission" date="2017-07" db="EMBL/GenBank/DDBJ databases">
        <title>Sandarakinorhabdus cyanobacteriorum sp. nov., a novel bacterium isolated from cyanobacterial aggregates in a eutrophic lake.</title>
        <authorList>
            <person name="Cai H."/>
        </authorList>
    </citation>
    <scope>NUCLEOTIDE SEQUENCE [LARGE SCALE GENOMIC DNA]</scope>
    <source>
        <strain evidence="4 5">TH057</strain>
    </source>
</reference>
<dbReference type="InterPro" id="IPR029787">
    <property type="entry name" value="Nucleotide_cyclase"/>
</dbReference>
<sequence>MRGRVPDIFISYASQDTARVRPLVNRLASEGWDIWWDREIISGQLWESAIEKAVATARCMVVIWSERSVESDWVRTEAAEGLARDCLVPVLIDPVVPPLRFRQLHCRRLTGWPDGHDPHELDGLVADITARLARTTPRVATPAAPAPGLALETGERRPASIVSALIDHDGDDEDPEAVLERTQAWSAAVGQFAREASAIVLHNDVNGFALVFGVTEAQEDDEIHAAESAFALNRLLGHGHGLDVRFGLATGLVVVTTTAAGGQISGTALATAAAMAQRAMPGEIWCQASAAGRLAPYFAMDRAGDGARLMARTEVRSRLDAARALGLSPLFGRRLETALLDALVDDVQGGSGRALALVADAGLGKSRLLHELALLAAERGVRIGHGRGRLYNRSRPFGVFADLLRDLVGVDADANGERLAHALQARSPALAPLLPELLAVLGAEHPAHALPPAGDAQSRKRQLGQAVIAALAIMAADQPLALLFDDWHRADEASAELMPQLAAMAAAHPMLIALALAPDTPVPWPTLPHCSQMVLRPLARGDVAALVAAISRSERVAPDLLARLTEQSDGVPLFIEELVRALLEDGAIVARNGELVAVSVNRAMPDSIEAVVRARLDRLEPAILSLLRVASVMGRDFGRAFLDAHFGGAAELGTLLDRAVALGLIQQTRLLPEPVWRFRHAATWQVAHDSLLMKRRRSLHAEAAAWLGAQAADDADSLAETLAMHCAEAAQPEAAAGHFMRASQRAARGALYRQAASFAQAAADQLASLPAGPEVHERLLEARVAAARALFLVKGYGHSETIAAVDGIKALMDTATAGAGLVPALWVLFRHAYNIGQMAPAMAAAARLEQLCADDPVEGSRARMAVALVHLLMGEPLRALGLLDDLAALPLPADERDYAERVNVSPLVQAWTIMGLARVRVGDVAGGWAAFDRAEALADEIGHASSKAFVLGYRDGAAHMLADMDAAEAAATRLKQVAEQHDLVHWDAHARMKLAMCRLVRGDVSVVPAFLAAEADVQALGVVMVREQGLLLRALMAIQGQNFAGALALLDEAEALMVEGPRQLKPDIMRVRMLALSGIDMEAAVALGMATLDDCAATANHARAVQLACDLATILSRLGRDGEAIARLTSALAAIPADQRGAAPVFRHAQALLARLTREPQETAI</sequence>
<gene>
    <name evidence="4" type="ORF">CHU93_02865</name>
</gene>
<keyword evidence="1" id="KW-0547">Nucleotide-binding</keyword>
<dbReference type="InterPro" id="IPR035897">
    <property type="entry name" value="Toll_tir_struct_dom_sf"/>
</dbReference>
<dbReference type="Pfam" id="PF13676">
    <property type="entry name" value="TIR_2"/>
    <property type="match status" value="1"/>
</dbReference>
<organism evidence="4 5">
    <name type="scientific">Sandarakinorhabdus cyanobacteriorum</name>
    <dbReference type="NCBI Taxonomy" id="1981098"/>
    <lineage>
        <taxon>Bacteria</taxon>
        <taxon>Pseudomonadati</taxon>
        <taxon>Pseudomonadota</taxon>
        <taxon>Alphaproteobacteria</taxon>
        <taxon>Sphingomonadales</taxon>
        <taxon>Sphingosinicellaceae</taxon>
        <taxon>Sandarakinorhabdus</taxon>
    </lineage>
</organism>
<dbReference type="InterPro" id="IPR041664">
    <property type="entry name" value="AAA_16"/>
</dbReference>
<dbReference type="SUPFAM" id="SSF52200">
    <property type="entry name" value="Toll/Interleukin receptor TIR domain"/>
    <property type="match status" value="1"/>
</dbReference>
<name>A0A255YXG4_9SPHN</name>
<dbReference type="SUPFAM" id="SSF52540">
    <property type="entry name" value="P-loop containing nucleoside triphosphate hydrolases"/>
    <property type="match status" value="1"/>
</dbReference>
<dbReference type="PANTHER" id="PTHR16305:SF28">
    <property type="entry name" value="GUANYLATE CYCLASE DOMAIN-CONTAINING PROTEIN"/>
    <property type="match status" value="1"/>
</dbReference>
<dbReference type="Gene3D" id="3.30.70.1230">
    <property type="entry name" value="Nucleotide cyclase"/>
    <property type="match status" value="1"/>
</dbReference>
<dbReference type="PANTHER" id="PTHR16305">
    <property type="entry name" value="TESTICULAR SOLUBLE ADENYLYL CYCLASE"/>
    <property type="match status" value="1"/>
</dbReference>
<dbReference type="GO" id="GO:0004016">
    <property type="term" value="F:adenylate cyclase activity"/>
    <property type="evidence" value="ECO:0007669"/>
    <property type="project" value="TreeGrafter"/>
</dbReference>
<evidence type="ECO:0000256" key="1">
    <source>
        <dbReference type="ARBA" id="ARBA00022741"/>
    </source>
</evidence>
<dbReference type="Proteomes" id="UP000216991">
    <property type="component" value="Unassembled WGS sequence"/>
</dbReference>
<protein>
    <recommendedName>
        <fullName evidence="3">TIR domain-containing protein</fullName>
    </recommendedName>
</protein>
<evidence type="ECO:0000259" key="3">
    <source>
        <dbReference type="PROSITE" id="PS50104"/>
    </source>
</evidence>
<evidence type="ECO:0000313" key="5">
    <source>
        <dbReference type="Proteomes" id="UP000216991"/>
    </source>
</evidence>
<accession>A0A255YXG4</accession>
<dbReference type="Pfam" id="PF13191">
    <property type="entry name" value="AAA_16"/>
    <property type="match status" value="1"/>
</dbReference>
<dbReference type="Gene3D" id="3.40.50.10140">
    <property type="entry name" value="Toll/interleukin-1 receptor homology (TIR) domain"/>
    <property type="match status" value="1"/>
</dbReference>
<dbReference type="InterPro" id="IPR027417">
    <property type="entry name" value="P-loop_NTPase"/>
</dbReference>
<dbReference type="AlphaFoldDB" id="A0A255YXG4"/>
<evidence type="ECO:0000313" key="4">
    <source>
        <dbReference type="EMBL" id="OYQ33878.1"/>
    </source>
</evidence>
<dbReference type="PROSITE" id="PS50104">
    <property type="entry name" value="TIR"/>
    <property type="match status" value="1"/>
</dbReference>